<comment type="caution">
    <text evidence="2">The sequence shown here is derived from an EMBL/GenBank/DDBJ whole genome shotgun (WGS) entry which is preliminary data.</text>
</comment>
<organism evidence="2 3">
    <name type="scientific">Neisseria gonorrhoeae</name>
    <dbReference type="NCBI Taxonomy" id="485"/>
    <lineage>
        <taxon>Bacteria</taxon>
        <taxon>Pseudomonadati</taxon>
        <taxon>Pseudomonadota</taxon>
        <taxon>Betaproteobacteria</taxon>
        <taxon>Neisseriales</taxon>
        <taxon>Neisseriaceae</taxon>
        <taxon>Neisseria</taxon>
    </lineage>
</organism>
<evidence type="ECO:0000313" key="2">
    <source>
        <dbReference type="EMBL" id="SCW14134.1"/>
    </source>
</evidence>
<evidence type="ECO:0000256" key="1">
    <source>
        <dbReference type="SAM" id="MobiDB-lite"/>
    </source>
</evidence>
<evidence type="ECO:0000313" key="3">
    <source>
        <dbReference type="Proteomes" id="UP000182484"/>
    </source>
</evidence>
<sequence length="49" mass="5427">MPSEPSDGIFDAPAVYRRGAGAVKYPNRHSRQHRNLETRHSRAGGNPDP</sequence>
<accession>A0AB74ER42</accession>
<protein>
    <submittedName>
        <fullName evidence="2">Uncharacterized protein</fullName>
    </submittedName>
</protein>
<dbReference type="Proteomes" id="UP000182484">
    <property type="component" value="Unassembled WGS sequence"/>
</dbReference>
<feature type="region of interest" description="Disordered" evidence="1">
    <location>
        <begin position="22"/>
        <end position="49"/>
    </location>
</feature>
<dbReference type="AlphaFoldDB" id="A0AB74ER42"/>
<name>A0AB74ER42_NEIGO</name>
<gene>
    <name evidence="2" type="ORF">ESCNG_350014</name>
</gene>
<reference evidence="2 3" key="1">
    <citation type="submission" date="2016-09" db="EMBL/GenBank/DDBJ databases">
        <authorList>
            <person name="Kumanski S."/>
            <person name="Beatrice B."/>
        </authorList>
    </citation>
    <scope>NUCLEOTIDE SEQUENCE [LARGE SCALE GENOMIC DNA]</scope>
    <source>
        <strain evidence="2">Mankind</strain>
    </source>
</reference>
<proteinExistence type="predicted"/>
<dbReference type="EMBL" id="FMTB01000029">
    <property type="protein sequence ID" value="SCW14134.1"/>
    <property type="molecule type" value="Genomic_DNA"/>
</dbReference>
<dbReference type="RefSeq" id="WP_172587026.1">
    <property type="nucleotide sequence ID" value="NZ_CP045832.1"/>
</dbReference>